<dbReference type="AlphaFoldDB" id="X1BCU5"/>
<name>X1BCU5_9ZZZZ</name>
<gene>
    <name evidence="1" type="ORF">S01H4_40751</name>
</gene>
<dbReference type="InterPro" id="IPR008969">
    <property type="entry name" value="CarboxyPept-like_regulatory"/>
</dbReference>
<comment type="caution">
    <text evidence="1">The sequence shown here is derived from an EMBL/GenBank/DDBJ whole genome shotgun (WGS) entry which is preliminary data.</text>
</comment>
<proteinExistence type="predicted"/>
<accession>X1BCU5</accession>
<protein>
    <recommendedName>
        <fullName evidence="2">Carboxypeptidase regulatory-like domain-containing protein</fullName>
    </recommendedName>
</protein>
<evidence type="ECO:0008006" key="2">
    <source>
        <dbReference type="Google" id="ProtNLM"/>
    </source>
</evidence>
<dbReference type="EMBL" id="BART01022226">
    <property type="protein sequence ID" value="GAG93784.1"/>
    <property type="molecule type" value="Genomic_DNA"/>
</dbReference>
<evidence type="ECO:0000313" key="1">
    <source>
        <dbReference type="EMBL" id="GAG93784.1"/>
    </source>
</evidence>
<dbReference type="SUPFAM" id="SSF49464">
    <property type="entry name" value="Carboxypeptidase regulatory domain-like"/>
    <property type="match status" value="1"/>
</dbReference>
<reference evidence="1" key="1">
    <citation type="journal article" date="2014" name="Front. Microbiol.">
        <title>High frequency of phylogenetically diverse reductive dehalogenase-homologous genes in deep subseafloor sedimentary metagenomes.</title>
        <authorList>
            <person name="Kawai M."/>
            <person name="Futagami T."/>
            <person name="Toyoda A."/>
            <person name="Takaki Y."/>
            <person name="Nishi S."/>
            <person name="Hori S."/>
            <person name="Arai W."/>
            <person name="Tsubouchi T."/>
            <person name="Morono Y."/>
            <person name="Uchiyama I."/>
            <person name="Ito T."/>
            <person name="Fujiyama A."/>
            <person name="Inagaki F."/>
            <person name="Takami H."/>
        </authorList>
    </citation>
    <scope>NUCLEOTIDE SEQUENCE</scope>
    <source>
        <strain evidence="1">Expedition CK06-06</strain>
    </source>
</reference>
<feature type="non-terminal residue" evidence="1">
    <location>
        <position position="84"/>
    </location>
</feature>
<sequence>MYDKNGNPIAAEVGFLDEKIPAVMTKAELSTFVFVNLTPGIYEIYAVAKGFKGSVKVIEVSPGKTTYCNFELDKEEPKVGDIIG</sequence>
<organism evidence="1">
    <name type="scientific">marine sediment metagenome</name>
    <dbReference type="NCBI Taxonomy" id="412755"/>
    <lineage>
        <taxon>unclassified sequences</taxon>
        <taxon>metagenomes</taxon>
        <taxon>ecological metagenomes</taxon>
    </lineage>
</organism>
<dbReference type="Gene3D" id="2.60.40.1120">
    <property type="entry name" value="Carboxypeptidase-like, regulatory domain"/>
    <property type="match status" value="1"/>
</dbReference>